<sequence length="125" mass="13725">MNLLLLMSFLSMLLIHQQETGVQQEKYDARIETTMQDGKLKISNVFENNSPEEVSFTYKFQCKRKGRSGTSVSSQSGKFTAAPGQTVTLSRSAVSVSPSDNYSLTLDVFENGKPVATANYSAGEE</sequence>
<dbReference type="Pfam" id="PF21112">
    <property type="entry name" value="CsgH"/>
    <property type="match status" value="1"/>
</dbReference>
<dbReference type="RefSeq" id="WP_163913105.1">
    <property type="nucleotide sequence ID" value="NZ_JAAGWD010000002.1"/>
</dbReference>
<dbReference type="InterPro" id="IPR053722">
    <property type="entry name" value="Curli_assembly_CsgC/AgfC"/>
</dbReference>
<evidence type="ECO:0000259" key="1">
    <source>
        <dbReference type="Pfam" id="PF21112"/>
    </source>
</evidence>
<dbReference type="NCBIfam" id="NF041112">
    <property type="entry name" value="chap_CsgH_alph"/>
    <property type="match status" value="1"/>
</dbReference>
<keyword evidence="3" id="KW-1185">Reference proteome</keyword>
<name>A0A6B3LUA3_9BACT</name>
<evidence type="ECO:0000313" key="3">
    <source>
        <dbReference type="Proteomes" id="UP000474777"/>
    </source>
</evidence>
<feature type="domain" description="CsgH-like" evidence="1">
    <location>
        <begin position="31"/>
        <end position="113"/>
    </location>
</feature>
<dbReference type="InterPro" id="IPR047726">
    <property type="entry name" value="CsgH_dom"/>
</dbReference>
<reference evidence="2 3" key="1">
    <citation type="submission" date="2020-02" db="EMBL/GenBank/DDBJ databases">
        <authorList>
            <person name="Kim M.K."/>
        </authorList>
    </citation>
    <scope>NUCLEOTIDE SEQUENCE [LARGE SCALE GENOMIC DNA]</scope>
    <source>
        <strain evidence="2 3">BT327</strain>
    </source>
</reference>
<dbReference type="Gene3D" id="2.60.40.2420">
    <property type="match status" value="1"/>
</dbReference>
<dbReference type="AlphaFoldDB" id="A0A6B3LUA3"/>
<protein>
    <recommendedName>
        <fullName evidence="1">CsgH-like domain-containing protein</fullName>
    </recommendedName>
</protein>
<gene>
    <name evidence="2" type="ORF">GXP69_05075</name>
</gene>
<dbReference type="Proteomes" id="UP000474777">
    <property type="component" value="Unassembled WGS sequence"/>
</dbReference>
<accession>A0A6B3LUA3</accession>
<dbReference type="EMBL" id="JAAGWD010000002">
    <property type="protein sequence ID" value="NEM97061.1"/>
    <property type="molecule type" value="Genomic_DNA"/>
</dbReference>
<organism evidence="2 3">
    <name type="scientific">Pontibacter burrus</name>
    <dbReference type="NCBI Taxonomy" id="2704466"/>
    <lineage>
        <taxon>Bacteria</taxon>
        <taxon>Pseudomonadati</taxon>
        <taxon>Bacteroidota</taxon>
        <taxon>Cytophagia</taxon>
        <taxon>Cytophagales</taxon>
        <taxon>Hymenobacteraceae</taxon>
        <taxon>Pontibacter</taxon>
    </lineage>
</organism>
<proteinExistence type="predicted"/>
<evidence type="ECO:0000313" key="2">
    <source>
        <dbReference type="EMBL" id="NEM97061.1"/>
    </source>
</evidence>
<dbReference type="InterPro" id="IPR048632">
    <property type="entry name" value="CsgH-like"/>
</dbReference>
<comment type="caution">
    <text evidence="2">The sequence shown here is derived from an EMBL/GenBank/DDBJ whole genome shotgun (WGS) entry which is preliminary data.</text>
</comment>